<dbReference type="PANTHER" id="PTHR32089:SF119">
    <property type="entry name" value="METHYL-ACCEPTING CHEMOTAXIS PROTEIN CTPL"/>
    <property type="match status" value="1"/>
</dbReference>
<evidence type="ECO:0000313" key="14">
    <source>
        <dbReference type="Proteomes" id="UP000186895"/>
    </source>
</evidence>
<organism evidence="13 14">
    <name type="scientific">Marinobacterium stanieri</name>
    <dbReference type="NCBI Taxonomy" id="49186"/>
    <lineage>
        <taxon>Bacteria</taxon>
        <taxon>Pseudomonadati</taxon>
        <taxon>Pseudomonadota</taxon>
        <taxon>Gammaproteobacteria</taxon>
        <taxon>Oceanospirillales</taxon>
        <taxon>Oceanospirillaceae</taxon>
        <taxon>Marinobacterium</taxon>
    </lineage>
</organism>
<evidence type="ECO:0000256" key="1">
    <source>
        <dbReference type="ARBA" id="ARBA00004651"/>
    </source>
</evidence>
<keyword evidence="5 10" id="KW-1133">Transmembrane helix</keyword>
<dbReference type="PANTHER" id="PTHR32089">
    <property type="entry name" value="METHYL-ACCEPTING CHEMOTAXIS PROTEIN MCPB"/>
    <property type="match status" value="1"/>
</dbReference>
<dbReference type="Gene3D" id="1.10.287.950">
    <property type="entry name" value="Methyl-accepting chemotaxis protein"/>
    <property type="match status" value="1"/>
</dbReference>
<evidence type="ECO:0000256" key="8">
    <source>
        <dbReference type="ARBA" id="ARBA00029447"/>
    </source>
</evidence>
<evidence type="ECO:0000256" key="5">
    <source>
        <dbReference type="ARBA" id="ARBA00022989"/>
    </source>
</evidence>
<dbReference type="SUPFAM" id="SSF58104">
    <property type="entry name" value="Methyl-accepting chemotaxis protein (MCP) signaling domain"/>
    <property type="match status" value="1"/>
</dbReference>
<evidence type="ECO:0000259" key="11">
    <source>
        <dbReference type="PROSITE" id="PS50111"/>
    </source>
</evidence>
<dbReference type="FunFam" id="1.10.287.950:FF:000001">
    <property type="entry name" value="Methyl-accepting chemotaxis sensory transducer"/>
    <property type="match status" value="1"/>
</dbReference>
<name>A0A1N6TWX0_9GAMM</name>
<sequence>MKIKRKLMLAFVVTTLVPSVLLSAYSIIQERNAAEERFVELSEQKLGAVDDFFTSFFEDIRKDISNLALSPLLGQVDERITSYKDGPEMMMRPSQAGGLETDIYNKLALFGETHPGFNYVYIGTAQGGIVQWPEGKISAGYDPRTRPWYKGAMSTPGKVDVQNAYYWAGDDVTLVSVARTVENENGQIVGVMSADVSLSSLTDMAQEVKLGEEGYLILIEDTGTVLVDAAQPDHNFKNIRELQGEAYRQFQQTDSGLLRVSIDGVDYSARILTSQSLGWKMIALMPRHEILAPAQALMWTTLGITCLVLVLVCALAFWLSGMLVKPILLVSNGLKEIAQGEGDLTRRLPVVSRDEAGELATWFNHFLDSLQALVSQVNRSAEEIAQVSSLAQNSVREVDRASENQVREVETMVAAVNEMSATANEVASSCARTADAAEAGQEASEQGKRVISETEQGVRELGDQVARSVTHIHELEQETAQINNILEVIRGIAEQTNLLALNAAIEAARAGESGRGFAVVADEVRSLAQRTQVSTEEIGSLVDRLNQRTTQVVTTMEASQTQSSKAVDLSAQAHEAFESIKLSVDQITDMATQIASAAEEQHQVSESINVNIEAIHGAATEVNRVSSDVANHSTRQADLAAQLSELMQRFKV</sequence>
<dbReference type="eggNOG" id="COG0840">
    <property type="taxonomic scope" value="Bacteria"/>
</dbReference>
<dbReference type="SMART" id="SM00283">
    <property type="entry name" value="MA"/>
    <property type="match status" value="1"/>
</dbReference>
<dbReference type="CDD" id="cd12912">
    <property type="entry name" value="PDC2_MCP_like"/>
    <property type="match status" value="1"/>
</dbReference>
<dbReference type="InterPro" id="IPR029151">
    <property type="entry name" value="Sensor-like_sf"/>
</dbReference>
<protein>
    <submittedName>
        <fullName evidence="13">Methyl-accepting chemotaxis sensory transducer with Cache sensor</fullName>
    </submittedName>
</protein>
<evidence type="ECO:0000256" key="6">
    <source>
        <dbReference type="ARBA" id="ARBA00023136"/>
    </source>
</evidence>
<evidence type="ECO:0000259" key="12">
    <source>
        <dbReference type="PROSITE" id="PS50885"/>
    </source>
</evidence>
<comment type="subcellular location">
    <subcellularLocation>
        <location evidence="1">Cell membrane</location>
        <topology evidence="1">Multi-pass membrane protein</topology>
    </subcellularLocation>
</comment>
<dbReference type="PROSITE" id="PS50885">
    <property type="entry name" value="HAMP"/>
    <property type="match status" value="1"/>
</dbReference>
<dbReference type="GO" id="GO:0007165">
    <property type="term" value="P:signal transduction"/>
    <property type="evidence" value="ECO:0007669"/>
    <property type="project" value="UniProtKB-KW"/>
</dbReference>
<dbReference type="Pfam" id="PF00672">
    <property type="entry name" value="HAMP"/>
    <property type="match status" value="1"/>
</dbReference>
<evidence type="ECO:0000256" key="3">
    <source>
        <dbReference type="ARBA" id="ARBA00022500"/>
    </source>
</evidence>
<reference evidence="13 14" key="1">
    <citation type="submission" date="2017-01" db="EMBL/GenBank/DDBJ databases">
        <authorList>
            <person name="Mah S.A."/>
            <person name="Swanson W.J."/>
            <person name="Moy G.W."/>
            <person name="Vacquier V.D."/>
        </authorList>
    </citation>
    <scope>NUCLEOTIDE SEQUENCE [LARGE SCALE GENOMIC DNA]</scope>
    <source>
        <strain evidence="13 14">DSM 7027</strain>
    </source>
</reference>
<keyword evidence="3" id="KW-0145">Chemotaxis</keyword>
<dbReference type="CDD" id="cd06225">
    <property type="entry name" value="HAMP"/>
    <property type="match status" value="1"/>
</dbReference>
<comment type="similarity">
    <text evidence="8">Belongs to the methyl-accepting chemotaxis (MCP) protein family.</text>
</comment>
<feature type="transmembrane region" description="Helical" evidence="10">
    <location>
        <begin position="296"/>
        <end position="319"/>
    </location>
</feature>
<dbReference type="SMART" id="SM00304">
    <property type="entry name" value="HAMP"/>
    <property type="match status" value="1"/>
</dbReference>
<keyword evidence="2" id="KW-1003">Cell membrane</keyword>
<dbReference type="InterPro" id="IPR004089">
    <property type="entry name" value="MCPsignal_dom"/>
</dbReference>
<evidence type="ECO:0000256" key="7">
    <source>
        <dbReference type="ARBA" id="ARBA00023224"/>
    </source>
</evidence>
<dbReference type="Pfam" id="PF02743">
    <property type="entry name" value="dCache_1"/>
    <property type="match status" value="1"/>
</dbReference>
<evidence type="ECO:0000256" key="9">
    <source>
        <dbReference type="PROSITE-ProRule" id="PRU00284"/>
    </source>
</evidence>
<dbReference type="RefSeq" id="WP_076463263.1">
    <property type="nucleotide sequence ID" value="NZ_FTMN01000006.1"/>
</dbReference>
<dbReference type="EMBL" id="FTMN01000006">
    <property type="protein sequence ID" value="SIQ57875.1"/>
    <property type="molecule type" value="Genomic_DNA"/>
</dbReference>
<proteinExistence type="inferred from homology"/>
<dbReference type="Proteomes" id="UP000186895">
    <property type="component" value="Unassembled WGS sequence"/>
</dbReference>
<accession>A0A1N6TWX0</accession>
<dbReference type="AlphaFoldDB" id="A0A1N6TWX0"/>
<dbReference type="PROSITE" id="PS50111">
    <property type="entry name" value="CHEMOTAXIS_TRANSDUC_2"/>
    <property type="match status" value="1"/>
</dbReference>
<dbReference type="GO" id="GO:0006935">
    <property type="term" value="P:chemotaxis"/>
    <property type="evidence" value="ECO:0007669"/>
    <property type="project" value="UniProtKB-KW"/>
</dbReference>
<evidence type="ECO:0000313" key="13">
    <source>
        <dbReference type="EMBL" id="SIQ57875.1"/>
    </source>
</evidence>
<feature type="domain" description="Methyl-accepting transducer" evidence="11">
    <location>
        <begin position="380"/>
        <end position="616"/>
    </location>
</feature>
<dbReference type="SUPFAM" id="SSF103190">
    <property type="entry name" value="Sensory domain-like"/>
    <property type="match status" value="1"/>
</dbReference>
<evidence type="ECO:0000256" key="2">
    <source>
        <dbReference type="ARBA" id="ARBA00022475"/>
    </source>
</evidence>
<dbReference type="STRING" id="49186.SAMN05421647_10674"/>
<feature type="domain" description="HAMP" evidence="12">
    <location>
        <begin position="321"/>
        <end position="375"/>
    </location>
</feature>
<dbReference type="GO" id="GO:0005886">
    <property type="term" value="C:plasma membrane"/>
    <property type="evidence" value="ECO:0007669"/>
    <property type="project" value="UniProtKB-SubCell"/>
</dbReference>
<dbReference type="Pfam" id="PF00015">
    <property type="entry name" value="MCPsignal"/>
    <property type="match status" value="1"/>
</dbReference>
<evidence type="ECO:0000256" key="10">
    <source>
        <dbReference type="SAM" id="Phobius"/>
    </source>
</evidence>
<keyword evidence="14" id="KW-1185">Reference proteome</keyword>
<dbReference type="InterPro" id="IPR033479">
    <property type="entry name" value="dCache_1"/>
</dbReference>
<keyword evidence="7 9" id="KW-0807">Transducer</keyword>
<dbReference type="InterPro" id="IPR003660">
    <property type="entry name" value="HAMP_dom"/>
</dbReference>
<dbReference type="Gene3D" id="3.30.450.20">
    <property type="entry name" value="PAS domain"/>
    <property type="match status" value="1"/>
</dbReference>
<keyword evidence="6 10" id="KW-0472">Membrane</keyword>
<keyword evidence="4 10" id="KW-0812">Transmembrane</keyword>
<evidence type="ECO:0000256" key="4">
    <source>
        <dbReference type="ARBA" id="ARBA00022692"/>
    </source>
</evidence>
<dbReference type="CDD" id="cd11386">
    <property type="entry name" value="MCP_signal"/>
    <property type="match status" value="1"/>
</dbReference>
<gene>
    <name evidence="13" type="ORF">SAMN05421647_10674</name>
</gene>
<dbReference type="CDD" id="cd12913">
    <property type="entry name" value="PDC1_MCP_like"/>
    <property type="match status" value="1"/>
</dbReference>